<name>A0ABT7VUD4_9GAMM</name>
<protein>
    <recommendedName>
        <fullName evidence="3">AAA domain-containing protein</fullName>
    </recommendedName>
</protein>
<organism evidence="1 2">
    <name type="scientific">Candidatus Marithioploca araucensis</name>
    <dbReference type="NCBI Taxonomy" id="70273"/>
    <lineage>
        <taxon>Bacteria</taxon>
        <taxon>Pseudomonadati</taxon>
        <taxon>Pseudomonadota</taxon>
        <taxon>Gammaproteobacteria</taxon>
        <taxon>Thiotrichales</taxon>
        <taxon>Thiotrichaceae</taxon>
        <taxon>Candidatus Marithioploca</taxon>
    </lineage>
</organism>
<dbReference type="EMBL" id="JAUCGM010000487">
    <property type="protein sequence ID" value="MDM8563166.1"/>
    <property type="molecule type" value="Genomic_DNA"/>
</dbReference>
<dbReference type="Proteomes" id="UP001171945">
    <property type="component" value="Unassembled WGS sequence"/>
</dbReference>
<proteinExistence type="predicted"/>
<evidence type="ECO:0008006" key="3">
    <source>
        <dbReference type="Google" id="ProtNLM"/>
    </source>
</evidence>
<gene>
    <name evidence="1" type="ORF">QUF54_07420</name>
</gene>
<accession>A0ABT7VUD4</accession>
<comment type="caution">
    <text evidence="1">The sequence shown here is derived from an EMBL/GenBank/DDBJ whole genome shotgun (WGS) entry which is preliminary data.</text>
</comment>
<keyword evidence="2" id="KW-1185">Reference proteome</keyword>
<evidence type="ECO:0000313" key="2">
    <source>
        <dbReference type="Proteomes" id="UP001171945"/>
    </source>
</evidence>
<reference evidence="1" key="1">
    <citation type="submission" date="2023-06" db="EMBL/GenBank/DDBJ databases">
        <title>Uncultivated large filamentous bacteria from sulfidic sediments reveal new species and different genomic features in energy metabolism and defense.</title>
        <authorList>
            <person name="Fonseca A."/>
        </authorList>
    </citation>
    <scope>NUCLEOTIDE SEQUENCE</scope>
    <source>
        <strain evidence="1">HSG4</strain>
    </source>
</reference>
<sequence>MESKASALGFLKPFPDGHYLFFDELQNINSWAPQLKYLVDLN</sequence>
<evidence type="ECO:0000313" key="1">
    <source>
        <dbReference type="EMBL" id="MDM8563166.1"/>
    </source>
</evidence>